<feature type="compositionally biased region" description="Polar residues" evidence="1">
    <location>
        <begin position="123"/>
        <end position="132"/>
    </location>
</feature>
<name>A0A2T4BCM4_9HYPO</name>
<dbReference type="EMBL" id="KZ680212">
    <property type="protein sequence ID" value="PTB67028.1"/>
    <property type="molecule type" value="Genomic_DNA"/>
</dbReference>
<accession>A0A2T4BCM4</accession>
<feature type="compositionally biased region" description="Basic residues" evidence="1">
    <location>
        <begin position="25"/>
        <end position="41"/>
    </location>
</feature>
<feature type="compositionally biased region" description="Polar residues" evidence="1">
    <location>
        <begin position="370"/>
        <end position="383"/>
    </location>
</feature>
<protein>
    <recommendedName>
        <fullName evidence="4">Mucin</fullName>
    </recommendedName>
</protein>
<organism evidence="2 3">
    <name type="scientific">Trichoderma citrinoviride</name>
    <dbReference type="NCBI Taxonomy" id="58853"/>
    <lineage>
        <taxon>Eukaryota</taxon>
        <taxon>Fungi</taxon>
        <taxon>Dikarya</taxon>
        <taxon>Ascomycota</taxon>
        <taxon>Pezizomycotina</taxon>
        <taxon>Sordariomycetes</taxon>
        <taxon>Hypocreomycetidae</taxon>
        <taxon>Hypocreales</taxon>
        <taxon>Hypocreaceae</taxon>
        <taxon>Trichoderma</taxon>
    </lineage>
</organism>
<feature type="region of interest" description="Disordered" evidence="1">
    <location>
        <begin position="368"/>
        <end position="387"/>
    </location>
</feature>
<evidence type="ECO:0000313" key="2">
    <source>
        <dbReference type="EMBL" id="PTB67028.1"/>
    </source>
</evidence>
<evidence type="ECO:0008006" key="4">
    <source>
        <dbReference type="Google" id="ProtNLM"/>
    </source>
</evidence>
<feature type="region of interest" description="Disordered" evidence="1">
    <location>
        <begin position="413"/>
        <end position="436"/>
    </location>
</feature>
<dbReference type="RefSeq" id="XP_024750348.1">
    <property type="nucleotide sequence ID" value="XM_024890464.1"/>
</dbReference>
<feature type="compositionally biased region" description="Basic and acidic residues" evidence="1">
    <location>
        <begin position="521"/>
        <end position="533"/>
    </location>
</feature>
<feature type="region of interest" description="Disordered" evidence="1">
    <location>
        <begin position="1"/>
        <end position="151"/>
    </location>
</feature>
<feature type="region of interest" description="Disordered" evidence="1">
    <location>
        <begin position="212"/>
        <end position="231"/>
    </location>
</feature>
<keyword evidence="3" id="KW-1185">Reference proteome</keyword>
<evidence type="ECO:0000313" key="3">
    <source>
        <dbReference type="Proteomes" id="UP000241546"/>
    </source>
</evidence>
<dbReference type="AlphaFoldDB" id="A0A2T4BCM4"/>
<feature type="compositionally biased region" description="Polar residues" evidence="1">
    <location>
        <begin position="11"/>
        <end position="21"/>
    </location>
</feature>
<feature type="compositionally biased region" description="Low complexity" evidence="1">
    <location>
        <begin position="422"/>
        <end position="433"/>
    </location>
</feature>
<dbReference type="OrthoDB" id="5380370at2759"/>
<gene>
    <name evidence="2" type="ORF">BBK36DRAFT_1118301</name>
</gene>
<sequence length="633" mass="70297">MAPIAAVAPAGSQSATLSATDSLLRRGKSLRRASTMHRPRHQQQLPTQRHAEEDEDAATSFHSNLQAHRRRGRQSYQVAPRQQMLHLPDSQRPASSRSHTRGWDHQRARSRSPSYSRKLPLPDNSSQQTHAESCSSSSLLPSSGSMTSEEFEALPPAVQRKYFSTLERLRFAQSTCAGHSDQSQGGLSHSASTLASEEDVCLPGSRFELGLDRSTSGTHHQQSRARPKSAFLYPSQVDNTYGRLFDSGERLSSTSHSHHKSIILDATDEAFVKINKRQSQLPKIGNYLHQPDSPQLYTAMSKAPDHGSTRFLTADSGPDSVMESLRWLDESDDLDLRLCLEDHQSSPKPGKKKRPAFPRHLSISKLSFGRPSSQISRPATKTMASPALSEQFVMPSLPSPSGHFRRRSRALSLMSPNKSQMPDDASATDAAPSHYQDPEARMKLRVYLASPHKFDEAIEFGFPSLYDVQGRESVQPRSWSRQETHDRTTQSAGDDAGSLISDPTSPVETISPRTPQSPEHQSGERSPRLHHEGSFSNKVDYAQAPASSREMTLRMTLTRPDLRADEEQMYGWQKPSSAKAHAHDGLAQPRTYVRAANSKDSISIERQFAAFDADDAGGDSSVVKRIWNRVRRS</sequence>
<feature type="compositionally biased region" description="Low complexity" evidence="1">
    <location>
        <begin position="133"/>
        <end position="148"/>
    </location>
</feature>
<proteinExistence type="predicted"/>
<evidence type="ECO:0000256" key="1">
    <source>
        <dbReference type="SAM" id="MobiDB-lite"/>
    </source>
</evidence>
<feature type="compositionally biased region" description="Polar residues" evidence="1">
    <location>
        <begin position="501"/>
        <end position="520"/>
    </location>
</feature>
<feature type="region of interest" description="Disordered" evidence="1">
    <location>
        <begin position="473"/>
        <end position="548"/>
    </location>
</feature>
<dbReference type="GeneID" id="36598582"/>
<reference evidence="3" key="1">
    <citation type="submission" date="2016-07" db="EMBL/GenBank/DDBJ databases">
        <title>Multiple horizontal gene transfer events from other fungi enriched the ability of initially mycotrophic Trichoderma (Ascomycota) to feed on dead plant biomass.</title>
        <authorList>
            <consortium name="DOE Joint Genome Institute"/>
            <person name="Atanasova L."/>
            <person name="Chenthamara K."/>
            <person name="Zhang J."/>
            <person name="Grujic M."/>
            <person name="Henrissat B."/>
            <person name="Kuo A."/>
            <person name="Aerts A."/>
            <person name="Salamov A."/>
            <person name="Lipzen A."/>
            <person name="Labutti K."/>
            <person name="Barry K."/>
            <person name="Miao Y."/>
            <person name="Rahimi M.J."/>
            <person name="Shen Q."/>
            <person name="Grigoriev I.V."/>
            <person name="Kubicek C.P."/>
            <person name="Druzhinina I.S."/>
        </authorList>
    </citation>
    <scope>NUCLEOTIDE SEQUENCE [LARGE SCALE GENOMIC DNA]</scope>
    <source>
        <strain evidence="3">TUCIM 6016</strain>
    </source>
</reference>
<dbReference type="Proteomes" id="UP000241546">
    <property type="component" value="Unassembled WGS sequence"/>
</dbReference>